<keyword evidence="3" id="KW-1185">Reference proteome</keyword>
<sequence>MHDCSESHDNLCKQIAKNLNAGMDAVQEQVHAQKRLQIEYINEWKENYHNNTNKKQQQLLQMIGELLDNTWKADASQFKENTKYLENLISEHGNELTQMSMGIKEKLDKDWNECVEHVTKVGQKCINQPEYWCVQKGLCLHQKTCVVIFLTEIDEVTRFADDHANNCTSLVSAQEILGNKLCLANKDLNGHSNDLSSHQNWLHKFQESIKQNGDKVTTHLNCALKRVSSFELQTYQKCGNTPQKREVTYPTKLVERLPLTELYANIQNQRLTAKQTNENHSDTSSSKENNSSSVCPDQPDLQYSVSLFFVCLLIPLFGR</sequence>
<evidence type="ECO:0000256" key="1">
    <source>
        <dbReference type="SAM" id="MobiDB-lite"/>
    </source>
</evidence>
<evidence type="ECO:0000313" key="3">
    <source>
        <dbReference type="Proteomes" id="UP000023152"/>
    </source>
</evidence>
<dbReference type="EMBL" id="ASPP01017525">
    <property type="protein sequence ID" value="ETO16976.1"/>
    <property type="molecule type" value="Genomic_DNA"/>
</dbReference>
<feature type="region of interest" description="Disordered" evidence="1">
    <location>
        <begin position="271"/>
        <end position="295"/>
    </location>
</feature>
<evidence type="ECO:0000313" key="2">
    <source>
        <dbReference type="EMBL" id="ETO16976.1"/>
    </source>
</evidence>
<name>X6MTK3_RETFI</name>
<organism evidence="2 3">
    <name type="scientific">Reticulomyxa filosa</name>
    <dbReference type="NCBI Taxonomy" id="46433"/>
    <lineage>
        <taxon>Eukaryota</taxon>
        <taxon>Sar</taxon>
        <taxon>Rhizaria</taxon>
        <taxon>Retaria</taxon>
        <taxon>Foraminifera</taxon>
        <taxon>Monothalamids</taxon>
        <taxon>Reticulomyxidae</taxon>
        <taxon>Reticulomyxa</taxon>
    </lineage>
</organism>
<reference evidence="2 3" key="1">
    <citation type="journal article" date="2013" name="Curr. Biol.">
        <title>The Genome of the Foraminiferan Reticulomyxa filosa.</title>
        <authorList>
            <person name="Glockner G."/>
            <person name="Hulsmann N."/>
            <person name="Schleicher M."/>
            <person name="Noegel A.A."/>
            <person name="Eichinger L."/>
            <person name="Gallinger C."/>
            <person name="Pawlowski J."/>
            <person name="Sierra R."/>
            <person name="Euteneuer U."/>
            <person name="Pillet L."/>
            <person name="Moustafa A."/>
            <person name="Platzer M."/>
            <person name="Groth M."/>
            <person name="Szafranski K."/>
            <person name="Schliwa M."/>
        </authorList>
    </citation>
    <scope>NUCLEOTIDE SEQUENCE [LARGE SCALE GENOMIC DNA]</scope>
</reference>
<comment type="caution">
    <text evidence="2">The sequence shown here is derived from an EMBL/GenBank/DDBJ whole genome shotgun (WGS) entry which is preliminary data.</text>
</comment>
<protein>
    <submittedName>
        <fullName evidence="2">Uncharacterized protein</fullName>
    </submittedName>
</protein>
<gene>
    <name evidence="2" type="ORF">RFI_20359</name>
</gene>
<dbReference type="Proteomes" id="UP000023152">
    <property type="component" value="Unassembled WGS sequence"/>
</dbReference>
<proteinExistence type="predicted"/>
<feature type="compositionally biased region" description="Low complexity" evidence="1">
    <location>
        <begin position="282"/>
        <end position="293"/>
    </location>
</feature>
<accession>X6MTK3</accession>
<dbReference type="AlphaFoldDB" id="X6MTK3"/>